<comment type="caution">
    <text evidence="8">The sequence shown here is derived from an EMBL/GenBank/DDBJ whole genome shotgun (WGS) entry which is preliminary data.</text>
</comment>
<dbReference type="OrthoDB" id="413993at2759"/>
<dbReference type="EMBL" id="CAJPWZ010002016">
    <property type="protein sequence ID" value="CAG2229151.1"/>
    <property type="molecule type" value="Genomic_DNA"/>
</dbReference>
<dbReference type="Proteomes" id="UP000683360">
    <property type="component" value="Unassembled WGS sequence"/>
</dbReference>
<protein>
    <recommendedName>
        <fullName evidence="5">Deoxyribonuclease TATDN1</fullName>
    </recommendedName>
</protein>
<organism evidence="8 9">
    <name type="scientific">Mytilus edulis</name>
    <name type="common">Blue mussel</name>
    <dbReference type="NCBI Taxonomy" id="6550"/>
    <lineage>
        <taxon>Eukaryota</taxon>
        <taxon>Metazoa</taxon>
        <taxon>Spiralia</taxon>
        <taxon>Lophotrochozoa</taxon>
        <taxon>Mollusca</taxon>
        <taxon>Bivalvia</taxon>
        <taxon>Autobranchia</taxon>
        <taxon>Pteriomorphia</taxon>
        <taxon>Mytilida</taxon>
        <taxon>Mytiloidea</taxon>
        <taxon>Mytilidae</taxon>
        <taxon>Mytilinae</taxon>
        <taxon>Mytilus</taxon>
    </lineage>
</organism>
<sequence>MVTDTIGFIVERFSATWFATVVMGMLTFAVFVIGPKTLFSNIKSMLVSVYDRRWIVKQHISRNLRKWFPYFKPVEMLSETVSIIPKVNCQAVVVIENLPKVTTAKDLVKCLQLRQLVHTKKLMQLSVAADKKGACAGLAVAVLPRYILNHSCIMEKHNSVYNGNVIKVREVKNRKIKLKKQVNWLSSDNYSHVGFCGRFQVYNNLLQDVTTQYGYYLIDGGSYIQFCDIEDVVEAASVAGVDRIVIKMRNPENMLTSEIEWCKTYPGYLYTTLGASYLMAESYKPNTYTALFNQLEHQQNSKYIVAIGECGISKPEYLSRVFVPPLEKQISLFKDMVKLANHFKKPLLVKSRRGVEEMLDILKDFPDVTACLTIGYETPDDTAITKWIKKGYHLGVTGSVWAFNERNFWIPELLKTVPIDRLILCSNAPYLSYWKKDEEADFLLEIQKCDDFKKVNKECLKIIDKDEEDVKTDSVQPATLSIVLELLASCLNKSPIGLSQVLNANAEKFYKFDSLCMKE</sequence>
<evidence type="ECO:0000256" key="3">
    <source>
        <dbReference type="ARBA" id="ARBA00022723"/>
    </source>
</evidence>
<evidence type="ECO:0000256" key="7">
    <source>
        <dbReference type="SAM" id="Phobius"/>
    </source>
</evidence>
<evidence type="ECO:0000256" key="4">
    <source>
        <dbReference type="ARBA" id="ARBA00022801"/>
    </source>
</evidence>
<proteinExistence type="inferred from homology"/>
<evidence type="ECO:0000256" key="1">
    <source>
        <dbReference type="ARBA" id="ARBA00009275"/>
    </source>
</evidence>
<name>A0A8S3TJP3_MYTED</name>
<dbReference type="Pfam" id="PF01026">
    <property type="entry name" value="TatD_DNase"/>
    <property type="match status" value="1"/>
</dbReference>
<evidence type="ECO:0000313" key="8">
    <source>
        <dbReference type="EMBL" id="CAG2229151.1"/>
    </source>
</evidence>
<reference evidence="8" key="1">
    <citation type="submission" date="2021-03" db="EMBL/GenBank/DDBJ databases">
        <authorList>
            <person name="Bekaert M."/>
        </authorList>
    </citation>
    <scope>NUCLEOTIDE SEQUENCE</scope>
</reference>
<dbReference type="InterPro" id="IPR001130">
    <property type="entry name" value="TatD-like"/>
</dbReference>
<dbReference type="PANTHER" id="PTHR10060:SF15">
    <property type="entry name" value="DEOXYRIBONUCLEASE TATDN1"/>
    <property type="match status" value="1"/>
</dbReference>
<evidence type="ECO:0000256" key="2">
    <source>
        <dbReference type="ARBA" id="ARBA00022722"/>
    </source>
</evidence>
<dbReference type="InterPro" id="IPR032466">
    <property type="entry name" value="Metal_Hydrolase"/>
</dbReference>
<keyword evidence="7" id="KW-0472">Membrane</keyword>
<evidence type="ECO:0000256" key="6">
    <source>
        <dbReference type="ARBA" id="ARBA00045223"/>
    </source>
</evidence>
<dbReference type="Gene3D" id="3.20.20.140">
    <property type="entry name" value="Metal-dependent hydrolases"/>
    <property type="match status" value="1"/>
</dbReference>
<keyword evidence="9" id="KW-1185">Reference proteome</keyword>
<dbReference type="GO" id="GO:0004518">
    <property type="term" value="F:nuclease activity"/>
    <property type="evidence" value="ECO:0007669"/>
    <property type="project" value="UniProtKB-KW"/>
</dbReference>
<feature type="transmembrane region" description="Helical" evidence="7">
    <location>
        <begin position="15"/>
        <end position="34"/>
    </location>
</feature>
<evidence type="ECO:0000256" key="5">
    <source>
        <dbReference type="ARBA" id="ARBA00039767"/>
    </source>
</evidence>
<keyword evidence="7" id="KW-1133">Transmembrane helix</keyword>
<comment type="similarity">
    <text evidence="1">Belongs to the metallo-dependent hydrolases superfamily. TatD-type hydrolase family.</text>
</comment>
<evidence type="ECO:0000313" key="9">
    <source>
        <dbReference type="Proteomes" id="UP000683360"/>
    </source>
</evidence>
<dbReference type="AlphaFoldDB" id="A0A8S3TJP3"/>
<keyword evidence="2" id="KW-0540">Nuclease</keyword>
<dbReference type="PANTHER" id="PTHR10060">
    <property type="entry name" value="TATD FAMILY DEOXYRIBONUCLEASE"/>
    <property type="match status" value="1"/>
</dbReference>
<keyword evidence="7" id="KW-0812">Transmembrane</keyword>
<accession>A0A8S3TJP3</accession>
<comment type="function">
    <text evidence="6">Deoxyribonuclease which catalyzes (in vitro) the decatenation of kinetoplast DNA, which are circular DNA catenated to each other, producing linear DNA molecules. Plays an important role in chromosomal segregation and cell cycle progression during eye development probably via its DNA decatenation activity.</text>
</comment>
<gene>
    <name evidence="8" type="ORF">MEDL_42001</name>
</gene>
<dbReference type="GO" id="GO:0046872">
    <property type="term" value="F:metal ion binding"/>
    <property type="evidence" value="ECO:0007669"/>
    <property type="project" value="UniProtKB-KW"/>
</dbReference>
<dbReference type="SUPFAM" id="SSF51556">
    <property type="entry name" value="Metallo-dependent hydrolases"/>
    <property type="match status" value="1"/>
</dbReference>
<dbReference type="InterPro" id="IPR050891">
    <property type="entry name" value="TatD-type_Hydrolase"/>
</dbReference>
<keyword evidence="4 8" id="KW-0378">Hydrolase</keyword>
<dbReference type="GO" id="GO:0016788">
    <property type="term" value="F:hydrolase activity, acting on ester bonds"/>
    <property type="evidence" value="ECO:0007669"/>
    <property type="project" value="InterPro"/>
</dbReference>
<keyword evidence="3" id="KW-0479">Metal-binding</keyword>